<keyword evidence="1" id="KW-0645">Protease</keyword>
<evidence type="ECO:0000313" key="2">
    <source>
        <dbReference type="Proteomes" id="UP001149860"/>
    </source>
</evidence>
<evidence type="ECO:0000313" key="1">
    <source>
        <dbReference type="EMBL" id="XFD40003.1"/>
    </source>
</evidence>
<dbReference type="EC" id="3.4.24.-" evidence="1"/>
<gene>
    <name evidence="1" type="ORF">O0236_001470</name>
</gene>
<reference evidence="1" key="1">
    <citation type="submission" date="2024-08" db="EMBL/GenBank/DDBJ databases">
        <title>Lentilactobacillus sp. nov., isolated from tree bark.</title>
        <authorList>
            <person name="Phuengjayaem S."/>
            <person name="Tanasupawat S."/>
        </authorList>
    </citation>
    <scope>NUCLEOTIDE SEQUENCE</scope>
    <source>
        <strain evidence="1">SPB1-3</strain>
    </source>
</reference>
<organism evidence="1 2">
    <name type="scientific">Lentilactobacillus terminaliae</name>
    <dbReference type="NCBI Taxonomy" id="3003483"/>
    <lineage>
        <taxon>Bacteria</taxon>
        <taxon>Bacillati</taxon>
        <taxon>Bacillota</taxon>
        <taxon>Bacilli</taxon>
        <taxon>Lactobacillales</taxon>
        <taxon>Lactobacillaceae</taxon>
        <taxon>Lentilactobacillus</taxon>
    </lineage>
</organism>
<keyword evidence="1" id="KW-0378">Hydrolase</keyword>
<dbReference type="Proteomes" id="UP001149860">
    <property type="component" value="Chromosome"/>
</dbReference>
<sequence length="301" mass="33810">MIKRMHVKRILAAGMVGVFGLVPLANVTASAATMTSVTPTKTLLNASNKYYRTHQRAIIKKYKLDLSSQTALTSKKTASIYVKTNNKYLKQSLNLAMNYWNQKLGRKALKYGTKNKHTMTFSVSKERATPADESDAWWSPSDKKMQVRYSFFVKAPATLANEIMATSMKTLVNQANARINSYESTLDKTDPNYAQKLSTYRTQQVTDVQNQLTAEKNDISSSQLGYKARTLDYASTLAHEFGHALGLDHSPNKNDAMYYASESPQIFDYSKLKANTNGFNPLTYTDVTRAKLALKMFTALR</sequence>
<keyword evidence="1" id="KW-0482">Metalloprotease</keyword>
<keyword evidence="2" id="KW-1185">Reference proteome</keyword>
<accession>A0ACD5DFS2</accession>
<dbReference type="EMBL" id="CP168151">
    <property type="protein sequence ID" value="XFD40003.1"/>
    <property type="molecule type" value="Genomic_DNA"/>
</dbReference>
<name>A0ACD5DFS2_9LACO</name>
<protein>
    <submittedName>
        <fullName evidence="1">Matrixin family metalloprotease</fullName>
        <ecNumber evidence="1">3.4.24.-</ecNumber>
    </submittedName>
</protein>
<proteinExistence type="predicted"/>